<evidence type="ECO:0000256" key="4">
    <source>
        <dbReference type="PROSITE-ProRule" id="PRU00175"/>
    </source>
</evidence>
<dbReference type="Pfam" id="PF00240">
    <property type="entry name" value="ubiquitin"/>
    <property type="match status" value="1"/>
</dbReference>
<dbReference type="PROSITE" id="PS50089">
    <property type="entry name" value="ZF_RING_2"/>
    <property type="match status" value="1"/>
</dbReference>
<dbReference type="InterPro" id="IPR013083">
    <property type="entry name" value="Znf_RING/FYVE/PHD"/>
</dbReference>
<dbReference type="InterPro" id="IPR050158">
    <property type="entry name" value="Ubiquitin_ubiquitin-like"/>
</dbReference>
<dbReference type="PRINTS" id="PR00348">
    <property type="entry name" value="UBIQUITIN"/>
</dbReference>
<evidence type="ECO:0000256" key="3">
    <source>
        <dbReference type="ARBA" id="ARBA00022833"/>
    </source>
</evidence>
<evidence type="ECO:0000256" key="2">
    <source>
        <dbReference type="ARBA" id="ARBA00022771"/>
    </source>
</evidence>
<dbReference type="InterPro" id="IPR019956">
    <property type="entry name" value="Ubiquitin_dom"/>
</dbReference>
<dbReference type="SUPFAM" id="SSF57850">
    <property type="entry name" value="RING/U-box"/>
    <property type="match status" value="1"/>
</dbReference>
<dbReference type="InterPro" id="IPR001841">
    <property type="entry name" value="Znf_RING"/>
</dbReference>
<evidence type="ECO:0008006" key="10">
    <source>
        <dbReference type="Google" id="ProtNLM"/>
    </source>
</evidence>
<feature type="domain" description="Ubiquitin-like" evidence="5">
    <location>
        <begin position="113"/>
        <end position="217"/>
    </location>
</feature>
<keyword evidence="2 4" id="KW-0863">Zinc-finger</keyword>
<evidence type="ECO:0000313" key="9">
    <source>
        <dbReference type="Proteomes" id="UP000663870"/>
    </source>
</evidence>
<dbReference type="EMBL" id="CAJNOL010005044">
    <property type="protein sequence ID" value="CAF1599016.1"/>
    <property type="molecule type" value="Genomic_DNA"/>
</dbReference>
<dbReference type="AlphaFoldDB" id="A0A816ALB1"/>
<evidence type="ECO:0000259" key="6">
    <source>
        <dbReference type="PROSITE" id="PS50089"/>
    </source>
</evidence>
<organism evidence="8 9">
    <name type="scientific">Rotaria sordida</name>
    <dbReference type="NCBI Taxonomy" id="392033"/>
    <lineage>
        <taxon>Eukaryota</taxon>
        <taxon>Metazoa</taxon>
        <taxon>Spiralia</taxon>
        <taxon>Gnathifera</taxon>
        <taxon>Rotifera</taxon>
        <taxon>Eurotatoria</taxon>
        <taxon>Bdelloidea</taxon>
        <taxon>Philodinida</taxon>
        <taxon>Philodinidae</taxon>
        <taxon>Rotaria</taxon>
    </lineage>
</organism>
<reference evidence="8" key="1">
    <citation type="submission" date="2021-02" db="EMBL/GenBank/DDBJ databases">
        <authorList>
            <person name="Nowell W R."/>
        </authorList>
    </citation>
    <scope>NUCLEOTIDE SEQUENCE</scope>
</reference>
<dbReference type="EMBL" id="CAJNOH010003689">
    <property type="protein sequence ID" value="CAF1345501.1"/>
    <property type="molecule type" value="Genomic_DNA"/>
</dbReference>
<comment type="caution">
    <text evidence="8">The sequence shown here is derived from an EMBL/GenBank/DDBJ whole genome shotgun (WGS) entry which is preliminary data.</text>
</comment>
<keyword evidence="3" id="KW-0862">Zinc</keyword>
<evidence type="ECO:0000259" key="5">
    <source>
        <dbReference type="PROSITE" id="PS50053"/>
    </source>
</evidence>
<proteinExistence type="predicted"/>
<dbReference type="Proteomes" id="UP000663870">
    <property type="component" value="Unassembled WGS sequence"/>
</dbReference>
<name>A0A816ALB1_9BILA</name>
<keyword evidence="1" id="KW-0479">Metal-binding</keyword>
<gene>
    <name evidence="8" type="ORF">JXQ802_LOCUS48078</name>
    <name evidence="7" type="ORF">PYM288_LOCUS32115</name>
</gene>
<sequence>MTSTIVNNQHKIHAEYKPLSTSSIPVYWSNRAKFIHIDLTTNNDNRSEDITLVRLETAVSKLLSIHDVKLYTDSLRDIYLRKDDAIELLILSNEILFLKTPGFHRIPVAEQTITINIRTVWHKMTPFTITCSNRITTKELKQMIEMQNPSLKVEHQRLIHETHCVGNRRLSNVDSYRAAQGLAALSNDHFFDDGLLLSECNINNNTTLYVVRSKCTSRETTEIIAMLPVDLQIHVVTVGPDYEDKKITTINCSTETTIQELKSMISDHVNGVDNRIIVYGVHKLDERKRLADYNIENNDILFCRTPFVGVVFIRSLTGKTITINIYSEETIESFKSKVKSKEGIPVDQQRIIFAGKQWENGRILSDYFILTESTVHLQLRLRGGEHMPTEASFVDLSDESKIKKIEWNSEAPPWRTANVGLCLEGKCENSCCEAFNYSVIINKEMGIFDFINNKNTNCPQCHAHVAVLTCAFNNCQWRWFGIKCEPKTDRLVQIKIDDGGAKLVTWQKLIIQTRRTRYNDDCIICLEKISEEEQQQLTITKCKHVYHKECLQQWIDAGGDTCPFCRQFLIISYKEDNYITQKIH</sequence>
<evidence type="ECO:0000313" key="7">
    <source>
        <dbReference type="EMBL" id="CAF1345501.1"/>
    </source>
</evidence>
<dbReference type="CDD" id="cd17039">
    <property type="entry name" value="Ubl_ubiquitin_like"/>
    <property type="match status" value="1"/>
</dbReference>
<dbReference type="PANTHER" id="PTHR10666">
    <property type="entry name" value="UBIQUITIN"/>
    <property type="match status" value="1"/>
</dbReference>
<dbReference type="Gene3D" id="3.30.40.10">
    <property type="entry name" value="Zinc/RING finger domain, C3HC4 (zinc finger)"/>
    <property type="match status" value="1"/>
</dbReference>
<dbReference type="SMART" id="SM00184">
    <property type="entry name" value="RING"/>
    <property type="match status" value="1"/>
</dbReference>
<feature type="domain" description="Ubiquitin-like" evidence="5">
    <location>
        <begin position="311"/>
        <end position="384"/>
    </location>
</feature>
<evidence type="ECO:0000313" key="8">
    <source>
        <dbReference type="EMBL" id="CAF1599016.1"/>
    </source>
</evidence>
<dbReference type="FunFam" id="3.10.20.90:FF:000160">
    <property type="entry name" value="Polyubiquitin-C"/>
    <property type="match status" value="1"/>
</dbReference>
<dbReference type="InterPro" id="IPR011016">
    <property type="entry name" value="Znf_RING-CH"/>
</dbReference>
<dbReference type="SMART" id="SM00744">
    <property type="entry name" value="RINGv"/>
    <property type="match status" value="1"/>
</dbReference>
<dbReference type="Gene3D" id="3.10.20.90">
    <property type="entry name" value="Phosphatidylinositol 3-kinase Catalytic Subunit, Chain A, domain 1"/>
    <property type="match status" value="3"/>
</dbReference>
<protein>
    <recommendedName>
        <fullName evidence="10">Ubiquitin</fullName>
    </recommendedName>
</protein>
<dbReference type="CDD" id="cd16448">
    <property type="entry name" value="RING-H2"/>
    <property type="match status" value="1"/>
</dbReference>
<feature type="domain" description="RING-type" evidence="6">
    <location>
        <begin position="522"/>
        <end position="566"/>
    </location>
</feature>
<evidence type="ECO:0000256" key="1">
    <source>
        <dbReference type="ARBA" id="ARBA00022723"/>
    </source>
</evidence>
<dbReference type="SUPFAM" id="SSF54236">
    <property type="entry name" value="Ubiquitin-like"/>
    <property type="match status" value="3"/>
</dbReference>
<dbReference type="Proteomes" id="UP000663854">
    <property type="component" value="Unassembled WGS sequence"/>
</dbReference>
<keyword evidence="9" id="KW-1185">Reference proteome</keyword>
<dbReference type="InterPro" id="IPR000626">
    <property type="entry name" value="Ubiquitin-like_dom"/>
</dbReference>
<dbReference type="SMART" id="SM00213">
    <property type="entry name" value="UBQ"/>
    <property type="match status" value="2"/>
</dbReference>
<dbReference type="InterPro" id="IPR029071">
    <property type="entry name" value="Ubiquitin-like_domsf"/>
</dbReference>
<dbReference type="GO" id="GO:0008270">
    <property type="term" value="F:zinc ion binding"/>
    <property type="evidence" value="ECO:0007669"/>
    <property type="project" value="UniProtKB-KW"/>
</dbReference>
<accession>A0A816ALB1</accession>
<dbReference type="PROSITE" id="PS50053">
    <property type="entry name" value="UBIQUITIN_2"/>
    <property type="match status" value="2"/>
</dbReference>
<dbReference type="Pfam" id="PF13639">
    <property type="entry name" value="zf-RING_2"/>
    <property type="match status" value="1"/>
</dbReference>